<keyword evidence="1" id="KW-0805">Transcription regulation</keyword>
<evidence type="ECO:0000256" key="2">
    <source>
        <dbReference type="ARBA" id="ARBA00023125"/>
    </source>
</evidence>
<evidence type="ECO:0000256" key="3">
    <source>
        <dbReference type="ARBA" id="ARBA00023163"/>
    </source>
</evidence>
<dbReference type="STRING" id="571298.SAMN04488026_1001157"/>
<dbReference type="InterPro" id="IPR050204">
    <property type="entry name" value="AraC_XylS_family_regulators"/>
</dbReference>
<dbReference type="OrthoDB" id="9803764at2"/>
<evidence type="ECO:0000313" key="6">
    <source>
        <dbReference type="Proteomes" id="UP000199382"/>
    </source>
</evidence>
<dbReference type="SUPFAM" id="SSF46689">
    <property type="entry name" value="Homeodomain-like"/>
    <property type="match status" value="1"/>
</dbReference>
<proteinExistence type="predicted"/>
<reference evidence="5 6" key="1">
    <citation type="submission" date="2016-10" db="EMBL/GenBank/DDBJ databases">
        <authorList>
            <person name="de Groot N.N."/>
        </authorList>
    </citation>
    <scope>NUCLEOTIDE SEQUENCE [LARGE SCALE GENOMIC DNA]</scope>
    <source>
        <strain evidence="5 6">DSM 25294</strain>
    </source>
</reference>
<evidence type="ECO:0000256" key="1">
    <source>
        <dbReference type="ARBA" id="ARBA00023015"/>
    </source>
</evidence>
<dbReference type="SMART" id="SM00342">
    <property type="entry name" value="HTH_ARAC"/>
    <property type="match status" value="1"/>
</dbReference>
<dbReference type="InterPro" id="IPR020449">
    <property type="entry name" value="Tscrpt_reg_AraC-type_HTH"/>
</dbReference>
<dbReference type="AlphaFoldDB" id="A0A1G8IWV4"/>
<dbReference type="CDD" id="cd02208">
    <property type="entry name" value="cupin_RmlC-like"/>
    <property type="match status" value="1"/>
</dbReference>
<dbReference type="Pfam" id="PF12833">
    <property type="entry name" value="HTH_18"/>
    <property type="match status" value="1"/>
</dbReference>
<dbReference type="InterPro" id="IPR018060">
    <property type="entry name" value="HTH_AraC"/>
</dbReference>
<dbReference type="InterPro" id="IPR011051">
    <property type="entry name" value="RmlC_Cupin_sf"/>
</dbReference>
<dbReference type="Proteomes" id="UP000199382">
    <property type="component" value="Unassembled WGS sequence"/>
</dbReference>
<keyword evidence="6" id="KW-1185">Reference proteome</keyword>
<dbReference type="InterPro" id="IPR009057">
    <property type="entry name" value="Homeodomain-like_sf"/>
</dbReference>
<dbReference type="GO" id="GO:0043565">
    <property type="term" value="F:sequence-specific DNA binding"/>
    <property type="evidence" value="ECO:0007669"/>
    <property type="project" value="InterPro"/>
</dbReference>
<dbReference type="Gene3D" id="1.10.10.60">
    <property type="entry name" value="Homeodomain-like"/>
    <property type="match status" value="2"/>
</dbReference>
<name>A0A1G8IWV4_9RHOB</name>
<dbReference type="PANTHER" id="PTHR46796">
    <property type="entry name" value="HTH-TYPE TRANSCRIPTIONAL ACTIVATOR RHAS-RELATED"/>
    <property type="match status" value="1"/>
</dbReference>
<accession>A0A1G8IWV4</accession>
<feature type="domain" description="HTH araC/xylS-type" evidence="4">
    <location>
        <begin position="178"/>
        <end position="278"/>
    </location>
</feature>
<evidence type="ECO:0000259" key="4">
    <source>
        <dbReference type="PROSITE" id="PS01124"/>
    </source>
</evidence>
<sequence length="285" mass="32152">MDKIEHSPLSHIPVGSLSLRLARSTIRMQHDAGWKIDKLNPVHDLIICLSGQISYQVGNAAEPVLLTPGDGMLIPALTRFRGVNAGDGPIVGIAQHFTLEFFRQGDLIRQMALRPVVRMPDWEVLEPLIRHFRENAPRDRTTLAQHHQFMVLLLAYLEEAFVEWQVERSVPESKDHLSMQIMLVASRLSADPLGAGVEEALAAVPYNGDYFRRAFKERIGLTPQKYRELKRMEFAANRLGQGLSVKLVAAELGYADPYFFSRMFKRYLGASPSTYRGRPSRDGEG</sequence>
<dbReference type="RefSeq" id="WP_093147460.1">
    <property type="nucleotide sequence ID" value="NZ_FNEK01000001.1"/>
</dbReference>
<dbReference type="GO" id="GO:0003700">
    <property type="term" value="F:DNA-binding transcription factor activity"/>
    <property type="evidence" value="ECO:0007669"/>
    <property type="project" value="InterPro"/>
</dbReference>
<dbReference type="SUPFAM" id="SSF51182">
    <property type="entry name" value="RmlC-like cupins"/>
    <property type="match status" value="1"/>
</dbReference>
<dbReference type="PROSITE" id="PS01124">
    <property type="entry name" value="HTH_ARAC_FAMILY_2"/>
    <property type="match status" value="1"/>
</dbReference>
<dbReference type="EMBL" id="FNEK01000001">
    <property type="protein sequence ID" value="SDI23545.1"/>
    <property type="molecule type" value="Genomic_DNA"/>
</dbReference>
<dbReference type="PRINTS" id="PR00032">
    <property type="entry name" value="HTHARAC"/>
</dbReference>
<organism evidence="5 6">
    <name type="scientific">Aliiruegeria lutimaris</name>
    <dbReference type="NCBI Taxonomy" id="571298"/>
    <lineage>
        <taxon>Bacteria</taxon>
        <taxon>Pseudomonadati</taxon>
        <taxon>Pseudomonadota</taxon>
        <taxon>Alphaproteobacteria</taxon>
        <taxon>Rhodobacterales</taxon>
        <taxon>Roseobacteraceae</taxon>
        <taxon>Aliiruegeria</taxon>
    </lineage>
</organism>
<keyword evidence="3" id="KW-0804">Transcription</keyword>
<keyword evidence="2" id="KW-0238">DNA-binding</keyword>
<gene>
    <name evidence="5" type="ORF">SAMN04488026_1001157</name>
</gene>
<protein>
    <submittedName>
        <fullName evidence="5">Transcriptional regulator, AraC family</fullName>
    </submittedName>
</protein>
<evidence type="ECO:0000313" key="5">
    <source>
        <dbReference type="EMBL" id="SDI23545.1"/>
    </source>
</evidence>